<evidence type="ECO:0000256" key="6">
    <source>
        <dbReference type="PIRSR" id="PIRSR600175-1"/>
    </source>
</evidence>
<evidence type="ECO:0000313" key="10">
    <source>
        <dbReference type="RefSeq" id="XP_013385476.1"/>
    </source>
</evidence>
<dbReference type="PROSITE" id="PS50267">
    <property type="entry name" value="NA_NEUROTRAN_SYMP_3"/>
    <property type="match status" value="1"/>
</dbReference>
<feature type="transmembrane region" description="Helical" evidence="8">
    <location>
        <begin position="341"/>
        <end position="362"/>
    </location>
</feature>
<dbReference type="InterPro" id="IPR000175">
    <property type="entry name" value="Na/ntran_symport"/>
</dbReference>
<dbReference type="AlphaFoldDB" id="A0A1S3HJ40"/>
<dbReference type="InterPro" id="IPR037272">
    <property type="entry name" value="SNS_sf"/>
</dbReference>
<evidence type="ECO:0000256" key="5">
    <source>
        <dbReference type="ARBA" id="ARBA00023136"/>
    </source>
</evidence>
<keyword evidence="6" id="KW-0479">Metal-binding</keyword>
<name>A0A1S3HJ40_LINAN</name>
<sequence length="694" mass="77161">MECEEEKCLIEQESTGGGKATYKYQLGVIFSCMGTIVGTGNLWRFPRILAQNSDETGGLVFLIVWVCFLFMWSSPMLLLEYSIGRYTKKAVLQSFRDFVGDKATWCGAFVTLVTFFISCYYSVILGWCIYFFGYAILNDLPTDNVQSKKIFDDFAVNSRWPVLFHALSVALAGLVVTKGVKTIERANLVMVPSFLAIILFTFTWTLTRPFADIGLKYMYSPNWASFANPRTWVDAASQNAFDTGAGMGMMVPYATYMTRKHGIVRYGTLLPSTNNMISLICGMTVISTVFSSLIALSPTYTTDQIVSILKDSGPGSTGLTFIWFPVLFRAAGLEFGRVLCVLFFLCLSFAGMSTLICNVELTTQTIEDFGVRRLYGVPLTLGMTFLIGLPSALSLDILSNQDFVWGFALVINGLMFQSLVIMYGANRYRQNIFNNFSIDDWYLPKIWQWIVMYVAPLEAMVLLVWWAVDLIVFEEDKAQRWYEFGTESFMATIVQWLIALVVLIILNVLLLKYKPSWFMSTSITSTPRSSCSSASQVSYGSNDVKEVPDDVVVTSFGDDDVDVVSYGSTGSSEAKEDLSAARAVCLNGGLLPESTFVSQKEEFLANGELGLKCNASETIDGAKDPHDESKCDIVNGSRGGLNRHRNEDSLTCENAMLSCTIMEHLTMSEKQKADNNADTASMHSSHQGRRNTSS</sequence>
<evidence type="ECO:0000313" key="9">
    <source>
        <dbReference type="Proteomes" id="UP000085678"/>
    </source>
</evidence>
<feature type="compositionally biased region" description="Polar residues" evidence="7">
    <location>
        <begin position="676"/>
        <end position="694"/>
    </location>
</feature>
<dbReference type="GeneID" id="106155280"/>
<feature type="transmembrane region" description="Helical" evidence="8">
    <location>
        <begin position="446"/>
        <end position="468"/>
    </location>
</feature>
<comment type="subcellular location">
    <subcellularLocation>
        <location evidence="1">Membrane</location>
        <topology evidence="1">Multi-pass membrane protein</topology>
    </subcellularLocation>
</comment>
<dbReference type="Proteomes" id="UP000085678">
    <property type="component" value="Unplaced"/>
</dbReference>
<feature type="transmembrane region" description="Helical" evidence="8">
    <location>
        <begin position="104"/>
        <end position="137"/>
    </location>
</feature>
<dbReference type="GO" id="GO:0016020">
    <property type="term" value="C:membrane"/>
    <property type="evidence" value="ECO:0007669"/>
    <property type="project" value="UniProtKB-SubCell"/>
</dbReference>
<dbReference type="PRINTS" id="PR00176">
    <property type="entry name" value="NANEUSMPORT"/>
</dbReference>
<evidence type="ECO:0000256" key="3">
    <source>
        <dbReference type="ARBA" id="ARBA00022692"/>
    </source>
</evidence>
<evidence type="ECO:0000256" key="8">
    <source>
        <dbReference type="SAM" id="Phobius"/>
    </source>
</evidence>
<feature type="transmembrane region" description="Helical" evidence="8">
    <location>
        <begin position="26"/>
        <end position="45"/>
    </location>
</feature>
<evidence type="ECO:0000256" key="1">
    <source>
        <dbReference type="ARBA" id="ARBA00004141"/>
    </source>
</evidence>
<keyword evidence="2" id="KW-0813">Transport</keyword>
<dbReference type="SUPFAM" id="SSF161070">
    <property type="entry name" value="SNF-like"/>
    <property type="match status" value="1"/>
</dbReference>
<feature type="binding site" evidence="6">
    <location>
        <position position="41"/>
    </location>
    <ligand>
        <name>Na(+)</name>
        <dbReference type="ChEBI" id="CHEBI:29101"/>
        <label>1</label>
    </ligand>
</feature>
<proteinExistence type="predicted"/>
<feature type="transmembrane region" description="Helical" evidence="8">
    <location>
        <begin position="405"/>
        <end position="425"/>
    </location>
</feature>
<dbReference type="PANTHER" id="PTHR42948:SF1">
    <property type="entry name" value="TRANSPORTER"/>
    <property type="match status" value="1"/>
</dbReference>
<feature type="transmembrane region" description="Helical" evidence="8">
    <location>
        <begin position="374"/>
        <end position="393"/>
    </location>
</feature>
<feature type="transmembrane region" description="Helical" evidence="8">
    <location>
        <begin position="157"/>
        <end position="176"/>
    </location>
</feature>
<feature type="transmembrane region" description="Helical" evidence="8">
    <location>
        <begin position="188"/>
        <end position="207"/>
    </location>
</feature>
<evidence type="ECO:0000256" key="4">
    <source>
        <dbReference type="ARBA" id="ARBA00022989"/>
    </source>
</evidence>
<feature type="region of interest" description="Disordered" evidence="7">
    <location>
        <begin position="670"/>
        <end position="694"/>
    </location>
</feature>
<keyword evidence="9" id="KW-1185">Reference proteome</keyword>
<feature type="binding site" evidence="6">
    <location>
        <position position="37"/>
    </location>
    <ligand>
        <name>Na(+)</name>
        <dbReference type="ChEBI" id="CHEBI:29101"/>
        <label>1</label>
    </ligand>
</feature>
<dbReference type="OrthoDB" id="6581954at2759"/>
<dbReference type="GO" id="GO:0046872">
    <property type="term" value="F:metal ion binding"/>
    <property type="evidence" value="ECO:0007669"/>
    <property type="project" value="UniProtKB-KW"/>
</dbReference>
<dbReference type="InParanoid" id="A0A1S3HJ40"/>
<keyword evidence="5 8" id="KW-0472">Membrane</keyword>
<dbReference type="KEGG" id="lak:106155280"/>
<feature type="transmembrane region" description="Helical" evidence="8">
    <location>
        <begin position="488"/>
        <end position="510"/>
    </location>
</feature>
<organism evidence="9 10">
    <name type="scientific">Lingula anatina</name>
    <name type="common">Brachiopod</name>
    <name type="synonym">Lingula unguis</name>
    <dbReference type="NCBI Taxonomy" id="7574"/>
    <lineage>
        <taxon>Eukaryota</taxon>
        <taxon>Metazoa</taxon>
        <taxon>Spiralia</taxon>
        <taxon>Lophotrochozoa</taxon>
        <taxon>Brachiopoda</taxon>
        <taxon>Linguliformea</taxon>
        <taxon>Lingulata</taxon>
        <taxon>Lingulida</taxon>
        <taxon>Linguloidea</taxon>
        <taxon>Lingulidae</taxon>
        <taxon>Lingula</taxon>
    </lineage>
</organism>
<feature type="binding site" evidence="6">
    <location>
        <position position="34"/>
    </location>
    <ligand>
        <name>Na(+)</name>
        <dbReference type="ChEBI" id="CHEBI:29101"/>
        <label>1</label>
    </ligand>
</feature>
<gene>
    <name evidence="10" type="primary">LOC106155280</name>
</gene>
<dbReference type="RefSeq" id="XP_013385476.1">
    <property type="nucleotide sequence ID" value="XM_013530022.2"/>
</dbReference>
<keyword evidence="6" id="KW-0915">Sodium</keyword>
<feature type="transmembrane region" description="Helical" evidence="8">
    <location>
        <begin position="57"/>
        <end position="83"/>
    </location>
</feature>
<evidence type="ECO:0000256" key="2">
    <source>
        <dbReference type="ARBA" id="ARBA00022448"/>
    </source>
</evidence>
<dbReference type="STRING" id="7574.A0A1S3HJ40"/>
<dbReference type="Pfam" id="PF00209">
    <property type="entry name" value="SNF"/>
    <property type="match status" value="2"/>
</dbReference>
<feature type="binding site" evidence="6">
    <location>
        <position position="274"/>
    </location>
    <ligand>
        <name>Na(+)</name>
        <dbReference type="ChEBI" id="CHEBI:29101"/>
        <label>1</label>
    </ligand>
</feature>
<keyword evidence="3 8" id="KW-0812">Transmembrane</keyword>
<evidence type="ECO:0000256" key="7">
    <source>
        <dbReference type="SAM" id="MobiDB-lite"/>
    </source>
</evidence>
<dbReference type="NCBIfam" id="NF037979">
    <property type="entry name" value="Na_transp"/>
    <property type="match status" value="1"/>
</dbReference>
<protein>
    <submittedName>
        <fullName evidence="10">Sodium-dependent dopamine transporter-like</fullName>
    </submittedName>
</protein>
<accession>A0A1S3HJ40</accession>
<dbReference type="PANTHER" id="PTHR42948">
    <property type="entry name" value="TRANSPORTER"/>
    <property type="match status" value="1"/>
</dbReference>
<reference evidence="10" key="1">
    <citation type="submission" date="2025-08" db="UniProtKB">
        <authorList>
            <consortium name="RefSeq"/>
        </authorList>
    </citation>
    <scope>IDENTIFICATION</scope>
    <source>
        <tissue evidence="10">Gonads</tissue>
    </source>
</reference>
<keyword evidence="4 8" id="KW-1133">Transmembrane helix</keyword>
<feature type="transmembrane region" description="Helical" evidence="8">
    <location>
        <begin position="276"/>
        <end position="296"/>
    </location>
</feature>